<gene>
    <name evidence="1" type="ORF">FBUS_09026</name>
</gene>
<reference evidence="1" key="1">
    <citation type="submission" date="2019-05" db="EMBL/GenBank/DDBJ databases">
        <title>Annotation for the trematode Fasciolopsis buski.</title>
        <authorList>
            <person name="Choi Y.-J."/>
        </authorList>
    </citation>
    <scope>NUCLEOTIDE SEQUENCE</scope>
    <source>
        <strain evidence="1">HT</strain>
        <tissue evidence="1">Whole worm</tissue>
    </source>
</reference>
<dbReference type="EMBL" id="LUCM01010393">
    <property type="protein sequence ID" value="KAA0185539.1"/>
    <property type="molecule type" value="Genomic_DNA"/>
</dbReference>
<dbReference type="OrthoDB" id="5963614at2759"/>
<accession>A0A8E0VFS4</accession>
<name>A0A8E0VFS4_9TREM</name>
<dbReference type="Proteomes" id="UP000728185">
    <property type="component" value="Unassembled WGS sequence"/>
</dbReference>
<evidence type="ECO:0000313" key="1">
    <source>
        <dbReference type="EMBL" id="KAA0185539.1"/>
    </source>
</evidence>
<proteinExistence type="predicted"/>
<evidence type="ECO:0000313" key="2">
    <source>
        <dbReference type="Proteomes" id="UP000728185"/>
    </source>
</evidence>
<keyword evidence="2" id="KW-1185">Reference proteome</keyword>
<protein>
    <submittedName>
        <fullName evidence="1">Uncharacterized protein</fullName>
    </submittedName>
</protein>
<dbReference type="AlphaFoldDB" id="A0A8E0VFS4"/>
<organism evidence="1 2">
    <name type="scientific">Fasciolopsis buskii</name>
    <dbReference type="NCBI Taxonomy" id="27845"/>
    <lineage>
        <taxon>Eukaryota</taxon>
        <taxon>Metazoa</taxon>
        <taxon>Spiralia</taxon>
        <taxon>Lophotrochozoa</taxon>
        <taxon>Platyhelminthes</taxon>
        <taxon>Trematoda</taxon>
        <taxon>Digenea</taxon>
        <taxon>Plagiorchiida</taxon>
        <taxon>Echinostomata</taxon>
        <taxon>Echinostomatoidea</taxon>
        <taxon>Fasciolidae</taxon>
        <taxon>Fasciolopsis</taxon>
    </lineage>
</organism>
<sequence>MPSFKFQGEITLHCLIWQGISPRLEFTASSAIKCQTTMHSHEGHTNCCHDCTTAYRPLYTTPNYYRPTVNSALRCKYSDLSQPKSYIYSDKANHNARVRIRDEFTATKRPKTNSMPVRPRSASAKFAPKYTDLYSQPAAPLTTYSASMWDLRERNIRDAQERSDRYWCLYRFWQNEAERRRNRVL</sequence>
<comment type="caution">
    <text evidence="1">The sequence shown here is derived from an EMBL/GenBank/DDBJ whole genome shotgun (WGS) entry which is preliminary data.</text>
</comment>